<dbReference type="eggNOG" id="ENOG5032SXW">
    <property type="taxonomic scope" value="Bacteria"/>
</dbReference>
<reference evidence="1 2" key="1">
    <citation type="journal article" date="2014" name="Genome Announc.">
        <title>Complete Genome Sequence of Sterol-Transforming Mycobacterium neoaurum Strain VKM Ac-1815D.</title>
        <authorList>
            <person name="Shtratnikova V.Y."/>
            <person name="Bragin E.Y."/>
            <person name="Dovbnya D.V."/>
            <person name="Pekov Y.A."/>
            <person name="Schelkunov M.I."/>
            <person name="Strizhov N."/>
            <person name="Ivashina T.V."/>
            <person name="Ashapkin V.V."/>
            <person name="Donova M.V."/>
        </authorList>
    </citation>
    <scope>NUCLEOTIDE SEQUENCE [LARGE SCALE GENOMIC DNA]</scope>
    <source>
        <strain evidence="1 2">VKM Ac-1815D</strain>
    </source>
</reference>
<dbReference type="InterPro" id="IPR016181">
    <property type="entry name" value="Acyl_CoA_acyltransferase"/>
</dbReference>
<gene>
    <name evidence="1" type="ORF">D174_24350</name>
</gene>
<evidence type="ECO:0008006" key="3">
    <source>
        <dbReference type="Google" id="ProtNLM"/>
    </source>
</evidence>
<name>V5XHI8_MYCNE</name>
<keyword evidence="2" id="KW-1185">Reference proteome</keyword>
<dbReference type="SUPFAM" id="SSF55729">
    <property type="entry name" value="Acyl-CoA N-acyltransferases (Nat)"/>
    <property type="match status" value="1"/>
</dbReference>
<evidence type="ECO:0000313" key="1">
    <source>
        <dbReference type="EMBL" id="AHC27487.1"/>
    </source>
</evidence>
<organism evidence="1 2">
    <name type="scientific">Mycolicibacterium neoaurum VKM Ac-1815D</name>
    <dbReference type="NCBI Taxonomy" id="700508"/>
    <lineage>
        <taxon>Bacteria</taxon>
        <taxon>Bacillati</taxon>
        <taxon>Actinomycetota</taxon>
        <taxon>Actinomycetes</taxon>
        <taxon>Mycobacteriales</taxon>
        <taxon>Mycobacteriaceae</taxon>
        <taxon>Mycolicibacterium</taxon>
    </lineage>
</organism>
<evidence type="ECO:0000313" key="2">
    <source>
        <dbReference type="Proteomes" id="UP000018763"/>
    </source>
</evidence>
<proteinExistence type="predicted"/>
<dbReference type="EMBL" id="CP006936">
    <property type="protein sequence ID" value="AHC27487.1"/>
    <property type="molecule type" value="Genomic_DNA"/>
</dbReference>
<dbReference type="Proteomes" id="UP000018763">
    <property type="component" value="Chromosome"/>
</dbReference>
<accession>V5XHI8</accession>
<dbReference type="AlphaFoldDB" id="V5XHI8"/>
<sequence length="319" mass="35570">MDDAYGGRCDEPQAQHVAAARSPAVTKTSVLGSGKADGVHVELSPIMDDDVAGVAAFLHANLNDRVPWEQACSTVPWKVDAPNYGFMLWDGRRVVGALLALYSERLVNGRVERFCNMGSWCVLPEFRSRSMSLLQALLAQEDYHFTVLTADVQPQEILAWWGFRYLDTAAVLIPNLPWPTVPGLTTIISDPAVIERTLTGTELALYIDHAQALAAHHLVLTRGSRHCYVMYRRSRYKDQPVAMLLHVSNPDLLRHAVAPLTRHLLVRHRLLATLAELRTIGHKPPLALSLTNWPKMFRSAGLEPGQIDDLYSELVCVPW</sequence>
<dbReference type="KEGG" id="mne:D174_24350"/>
<protein>
    <recommendedName>
        <fullName evidence="3">N-acetyltransferase domain-containing protein</fullName>
    </recommendedName>
</protein>